<evidence type="ECO:0000313" key="1">
    <source>
        <dbReference type="EMBL" id="KAJ8887131.1"/>
    </source>
</evidence>
<organism evidence="1 2">
    <name type="scientific">Dryococelus australis</name>
    <dbReference type="NCBI Taxonomy" id="614101"/>
    <lineage>
        <taxon>Eukaryota</taxon>
        <taxon>Metazoa</taxon>
        <taxon>Ecdysozoa</taxon>
        <taxon>Arthropoda</taxon>
        <taxon>Hexapoda</taxon>
        <taxon>Insecta</taxon>
        <taxon>Pterygota</taxon>
        <taxon>Neoptera</taxon>
        <taxon>Polyneoptera</taxon>
        <taxon>Phasmatodea</taxon>
        <taxon>Verophasmatodea</taxon>
        <taxon>Anareolatae</taxon>
        <taxon>Phasmatidae</taxon>
        <taxon>Eurycanthinae</taxon>
        <taxon>Dryococelus</taxon>
    </lineage>
</organism>
<reference evidence="1 2" key="1">
    <citation type="submission" date="2023-02" db="EMBL/GenBank/DDBJ databases">
        <title>LHISI_Scaffold_Assembly.</title>
        <authorList>
            <person name="Stuart O.P."/>
            <person name="Cleave R."/>
            <person name="Magrath M.J.L."/>
            <person name="Mikheyev A.S."/>
        </authorList>
    </citation>
    <scope>NUCLEOTIDE SEQUENCE [LARGE SCALE GENOMIC DNA]</scope>
    <source>
        <strain evidence="1">Daus_M_001</strain>
        <tissue evidence="1">Leg muscle</tissue>
    </source>
</reference>
<name>A0ABQ9HRX1_9NEOP</name>
<proteinExistence type="predicted"/>
<gene>
    <name evidence="1" type="ORF">PR048_013346</name>
</gene>
<dbReference type="EMBL" id="JARBHB010000004">
    <property type="protein sequence ID" value="KAJ8887131.1"/>
    <property type="molecule type" value="Genomic_DNA"/>
</dbReference>
<accession>A0ABQ9HRX1</accession>
<dbReference type="CDD" id="cd09272">
    <property type="entry name" value="RNase_HI_RT_Ty1"/>
    <property type="match status" value="1"/>
</dbReference>
<protein>
    <submittedName>
        <fullName evidence="1">Uncharacterized protein</fullName>
    </submittedName>
</protein>
<evidence type="ECO:0000313" key="2">
    <source>
        <dbReference type="Proteomes" id="UP001159363"/>
    </source>
</evidence>
<dbReference type="PANTHER" id="PTHR11439">
    <property type="entry name" value="GAG-POL-RELATED RETROTRANSPOSON"/>
    <property type="match status" value="1"/>
</dbReference>
<comment type="caution">
    <text evidence="1">The sequence shown here is derived from an EMBL/GenBank/DDBJ whole genome shotgun (WGS) entry which is preliminary data.</text>
</comment>
<sequence length="208" mass="23328">MQISERTLIDKVLIKFNISDCKYFAIPMEPKVLHLGNEFLIGFLMYLMMGSRPDLSFEVSYFSKSDVTVVDAFFGAFFANDPQGRKSVTGFFIKLFANSVILKSKKQLYVSLSSIGAEYIALASDRHSAVSLWNNKSRSKMASTFETKCSEHVSVKHHSVKDLVQDKVLKSVYVDSHNQVADVLTKTLPCTKFQLCVTGLDMSKLGEV</sequence>
<dbReference type="Proteomes" id="UP001159363">
    <property type="component" value="Chromosome X"/>
</dbReference>
<keyword evidence="2" id="KW-1185">Reference proteome</keyword>